<dbReference type="CDD" id="cd03110">
    <property type="entry name" value="SIMIBI_bact_arch"/>
    <property type="match status" value="1"/>
</dbReference>
<dbReference type="SUPFAM" id="SSF52540">
    <property type="entry name" value="P-loop containing nucleoside triphosphate hydrolases"/>
    <property type="match status" value="1"/>
</dbReference>
<dbReference type="RefSeq" id="WP_226891088.1">
    <property type="nucleotide sequence ID" value="NZ_QKOF01000006.1"/>
</dbReference>
<reference evidence="2" key="1">
    <citation type="submission" date="2018-06" db="EMBL/GenBank/DDBJ databases">
        <title>Draft genome sequence of Methanothermobacter thermautotrophicus Strain WHS, a thermophilic, hydrogenotrophic methanogen isolated from Washburn Hot Springs in Yellowstone National Park, USA.</title>
        <authorList>
            <person name="Mckay L.J."/>
            <person name="Klingelsmith K."/>
            <person name="Inskeep W.P."/>
            <person name="Fields M.W."/>
        </authorList>
    </citation>
    <scope>NUCLEOTIDE SEQUENCE</scope>
    <source>
        <strain evidence="2">WHS</strain>
    </source>
</reference>
<dbReference type="InterPro" id="IPR017900">
    <property type="entry name" value="4Fe4S_Fe_S_CS"/>
</dbReference>
<dbReference type="EMBL" id="QKOF01000006">
    <property type="protein sequence ID" value="MBE2900225.1"/>
    <property type="molecule type" value="Genomic_DNA"/>
</dbReference>
<dbReference type="PANTHER" id="PTHR43534">
    <property type="entry name" value="MIND SUPERFAMILY P-LOOP ATPASE CONTAINING AN INSERTED FERREDOXIN DOMAIN"/>
    <property type="match status" value="1"/>
</dbReference>
<dbReference type="AlphaFoldDB" id="A0A842YRC5"/>
<protein>
    <submittedName>
        <fullName evidence="2">P-loop ATPase</fullName>
    </submittedName>
</protein>
<dbReference type="Gene3D" id="3.40.50.300">
    <property type="entry name" value="P-loop containing nucleotide triphosphate hydrolases"/>
    <property type="match status" value="1"/>
</dbReference>
<evidence type="ECO:0000259" key="1">
    <source>
        <dbReference type="PROSITE" id="PS51379"/>
    </source>
</evidence>
<evidence type="ECO:0000313" key="3">
    <source>
        <dbReference type="Proteomes" id="UP000646659"/>
    </source>
</evidence>
<gene>
    <name evidence="2" type="ORF">DNK57_05320</name>
</gene>
<dbReference type="Proteomes" id="UP000646659">
    <property type="component" value="Unassembled WGS sequence"/>
</dbReference>
<comment type="caution">
    <text evidence="2">The sequence shown here is derived from an EMBL/GenBank/DDBJ whole genome shotgun (WGS) entry which is preliminary data.</text>
</comment>
<proteinExistence type="predicted"/>
<organism evidence="2 3">
    <name type="scientific">Methanothermobacter thermautotrophicus</name>
    <name type="common">Methanobacterium thermoformicicum</name>
    <dbReference type="NCBI Taxonomy" id="145262"/>
    <lineage>
        <taxon>Archaea</taxon>
        <taxon>Methanobacteriati</taxon>
        <taxon>Methanobacteriota</taxon>
        <taxon>Methanomada group</taxon>
        <taxon>Methanobacteria</taxon>
        <taxon>Methanobacteriales</taxon>
        <taxon>Methanobacteriaceae</taxon>
        <taxon>Methanothermobacter</taxon>
    </lineage>
</organism>
<dbReference type="InterPro" id="IPR027417">
    <property type="entry name" value="P-loop_NTPase"/>
</dbReference>
<dbReference type="InterPro" id="IPR017896">
    <property type="entry name" value="4Fe4S_Fe-S-bd"/>
</dbReference>
<evidence type="ECO:0000313" key="2">
    <source>
        <dbReference type="EMBL" id="MBE2900225.1"/>
    </source>
</evidence>
<name>A0A842YRC5_METTF</name>
<dbReference type="SUPFAM" id="SSF54862">
    <property type="entry name" value="4Fe-4S ferredoxins"/>
    <property type="match status" value="1"/>
</dbReference>
<feature type="domain" description="4Fe-4S ferredoxin-type" evidence="1">
    <location>
        <begin position="107"/>
        <end position="136"/>
    </location>
</feature>
<dbReference type="Pfam" id="PF00037">
    <property type="entry name" value="Fer4"/>
    <property type="match status" value="1"/>
</dbReference>
<dbReference type="InterPro" id="IPR002586">
    <property type="entry name" value="CobQ/CobB/MinD/ParA_Nub-bd_dom"/>
</dbReference>
<sequence>MLLQSYLRCRGVNVKEVCILSGKGGAGKSSIVASMAVLLADRAEIIVGDCDVDTPNLALIMGSSGDVECETIRASEKAFLMAERCKSRKKCVRVCRFNAIKWSAKNSKPEINEFLCEGCGACAYICPDRAIDIREVDTGKICYFKSDYGFGVVSGHLKIGERGSGKIVDSLRRKVSEIGRAEGLDLALLDSAAGIGCPVVSSVKGCDRAIIITEPTKAAINDSKRAIELVRHFGIPHSIIINKYDLNYEIAAEIEDLADRNEIPIMGRIPYDLAFTDALVNGLPAVICNPHLKKLFRGMVDELMLNMGLD</sequence>
<dbReference type="Pfam" id="PF01656">
    <property type="entry name" value="CbiA"/>
    <property type="match status" value="1"/>
</dbReference>
<feature type="domain" description="4Fe-4S ferredoxin-type" evidence="1">
    <location>
        <begin position="76"/>
        <end position="105"/>
    </location>
</feature>
<accession>A0A842YRC5</accession>
<dbReference type="Gene3D" id="3.30.70.20">
    <property type="match status" value="1"/>
</dbReference>
<dbReference type="PANTHER" id="PTHR43534:SF1">
    <property type="entry name" value="4FE-4S CLUSTER CONTAINING PARA FAMILY ATPASE PROTEIN"/>
    <property type="match status" value="1"/>
</dbReference>
<dbReference type="PROSITE" id="PS51379">
    <property type="entry name" value="4FE4S_FER_2"/>
    <property type="match status" value="2"/>
</dbReference>
<dbReference type="PROSITE" id="PS00198">
    <property type="entry name" value="4FE4S_FER_1"/>
    <property type="match status" value="1"/>
</dbReference>
<dbReference type="GO" id="GO:0016491">
    <property type="term" value="F:oxidoreductase activity"/>
    <property type="evidence" value="ECO:0007669"/>
    <property type="project" value="UniProtKB-ARBA"/>
</dbReference>